<evidence type="ECO:0000259" key="7">
    <source>
        <dbReference type="PROSITE" id="PS51864"/>
    </source>
</evidence>
<dbReference type="WBParaSite" id="SPAL_0000668700.1">
    <property type="protein sequence ID" value="SPAL_0000668700.1"/>
    <property type="gene ID" value="SPAL_0000668700"/>
</dbReference>
<keyword evidence="3 5" id="KW-0482">Metalloprotease</keyword>
<dbReference type="EC" id="3.4.24.-" evidence="5"/>
<evidence type="ECO:0000256" key="2">
    <source>
        <dbReference type="ARBA" id="ARBA00022833"/>
    </source>
</evidence>
<evidence type="ECO:0000313" key="9">
    <source>
        <dbReference type="WBParaSite" id="SPAL_0000668700.1"/>
    </source>
</evidence>
<comment type="cofactor">
    <cofactor evidence="5">
        <name>Zn(2+)</name>
        <dbReference type="ChEBI" id="CHEBI:29105"/>
    </cofactor>
    <text evidence="5">Binds 1 zinc ion per subunit.</text>
</comment>
<dbReference type="PROSITE" id="PS01186">
    <property type="entry name" value="EGF_2"/>
    <property type="match status" value="1"/>
</dbReference>
<dbReference type="PRINTS" id="PR00480">
    <property type="entry name" value="ASTACIN"/>
</dbReference>
<dbReference type="InterPro" id="IPR024079">
    <property type="entry name" value="MetalloPept_cat_dom_sf"/>
</dbReference>
<feature type="chain" id="PRO_5005733421" description="Metalloendopeptidase" evidence="5">
    <location>
        <begin position="21"/>
        <end position="474"/>
    </location>
</feature>
<evidence type="ECO:0000256" key="4">
    <source>
        <dbReference type="PROSITE-ProRule" id="PRU01211"/>
    </source>
</evidence>
<keyword evidence="8" id="KW-1185">Reference proteome</keyword>
<protein>
    <recommendedName>
        <fullName evidence="5">Metalloendopeptidase</fullName>
        <ecNumber evidence="5">3.4.24.-</ecNumber>
    </recommendedName>
</protein>
<feature type="domain" description="Peptidase M12A" evidence="7">
    <location>
        <begin position="37"/>
        <end position="236"/>
    </location>
</feature>
<dbReference type="InterPro" id="IPR000742">
    <property type="entry name" value="EGF"/>
</dbReference>
<dbReference type="PANTHER" id="PTHR10127">
    <property type="entry name" value="DISCOIDIN, CUB, EGF, LAMININ , AND ZINC METALLOPROTEASE DOMAIN CONTAINING"/>
    <property type="match status" value="1"/>
</dbReference>
<feature type="compositionally biased region" description="Basic residues" evidence="6">
    <location>
        <begin position="451"/>
        <end position="468"/>
    </location>
</feature>
<proteinExistence type="predicted"/>
<keyword evidence="2 5" id="KW-0862">Zinc</keyword>
<dbReference type="GO" id="GO:0004222">
    <property type="term" value="F:metalloendopeptidase activity"/>
    <property type="evidence" value="ECO:0007669"/>
    <property type="project" value="UniProtKB-UniRule"/>
</dbReference>
<dbReference type="Gene3D" id="3.40.390.10">
    <property type="entry name" value="Collagenase (Catalytic Domain)"/>
    <property type="match status" value="1"/>
</dbReference>
<dbReference type="InterPro" id="IPR001506">
    <property type="entry name" value="Peptidase_M12A"/>
</dbReference>
<keyword evidence="1 5" id="KW-0479">Metal-binding</keyword>
<dbReference type="SUPFAM" id="SSF55486">
    <property type="entry name" value="Metalloproteases ('zincins'), catalytic domain"/>
    <property type="match status" value="1"/>
</dbReference>
<evidence type="ECO:0000256" key="1">
    <source>
        <dbReference type="ARBA" id="ARBA00022723"/>
    </source>
</evidence>
<dbReference type="GO" id="GO:0006508">
    <property type="term" value="P:proteolysis"/>
    <property type="evidence" value="ECO:0007669"/>
    <property type="project" value="UniProtKB-KW"/>
</dbReference>
<dbReference type="PROSITE" id="PS51864">
    <property type="entry name" value="ASTACIN"/>
    <property type="match status" value="1"/>
</dbReference>
<evidence type="ECO:0000313" key="8">
    <source>
        <dbReference type="Proteomes" id="UP000046392"/>
    </source>
</evidence>
<feature type="compositionally biased region" description="Low complexity" evidence="6">
    <location>
        <begin position="406"/>
        <end position="427"/>
    </location>
</feature>
<dbReference type="Proteomes" id="UP000046392">
    <property type="component" value="Unplaced"/>
</dbReference>
<feature type="signal peptide" evidence="5">
    <location>
        <begin position="1"/>
        <end position="20"/>
    </location>
</feature>
<evidence type="ECO:0000256" key="6">
    <source>
        <dbReference type="SAM" id="MobiDB-lite"/>
    </source>
</evidence>
<dbReference type="AlphaFoldDB" id="A0A0N5BL87"/>
<sequence length="474" mass="55268">MILSAKIFFSIISLGVVIHGEPYVNERELDAFTRQKRAVIQTKFKFETPVKYYIGPFLNYTSIYLAIKRIEEKTCIKFRQEFWYIKGTRGFNFKRSYICHSPFGPKVDDKNYENYVLLSHKCEHNVGVIEILIGTMLGLVFEHNRPDRDYYVIVNRENIIPLHNHDFDRYKNSEVETYGLLYDFYSGLHIFSKNFSKNGKAVLERNSVFKIHGLGFGQAYGLSFNDYKTLFKRYCESHEHKHGHRHSHNWHWRRCQNFGYLESKKHGNCICPTGFEGAYCDDPIVNYRACDSNGHNSLYADHQNKTIKLGRKGRCSYHIRARGFRIAVRIHIIVSKTPNTTTCYPDKGHEIKYQWDKGTTGLTLCGVYRNIDIISDDNFAVIIYNGVDENSKLEFTYSIYNYRSTTVPPQTTTTPTTTSITTTTSRTTTKRRKPPKKTKKPKPQNKPSKQSSKKSPKKSKKNQKKQKKNKVDQE</sequence>
<dbReference type="GO" id="GO:0046872">
    <property type="term" value="F:metal ion binding"/>
    <property type="evidence" value="ECO:0007669"/>
    <property type="project" value="UniProtKB-KW"/>
</dbReference>
<name>A0A0N5BL87_STREA</name>
<dbReference type="Pfam" id="PF01400">
    <property type="entry name" value="Astacin"/>
    <property type="match status" value="1"/>
</dbReference>
<organism evidence="8 9">
    <name type="scientific">Strongyloides papillosus</name>
    <name type="common">Intestinal threadworm</name>
    <dbReference type="NCBI Taxonomy" id="174720"/>
    <lineage>
        <taxon>Eukaryota</taxon>
        <taxon>Metazoa</taxon>
        <taxon>Ecdysozoa</taxon>
        <taxon>Nematoda</taxon>
        <taxon>Chromadorea</taxon>
        <taxon>Rhabditida</taxon>
        <taxon>Tylenchina</taxon>
        <taxon>Panagrolaimomorpha</taxon>
        <taxon>Strongyloidoidea</taxon>
        <taxon>Strongyloididae</taxon>
        <taxon>Strongyloides</taxon>
    </lineage>
</organism>
<reference evidence="9" key="1">
    <citation type="submission" date="2017-02" db="UniProtKB">
        <authorList>
            <consortium name="WormBaseParasite"/>
        </authorList>
    </citation>
    <scope>IDENTIFICATION</scope>
</reference>
<feature type="compositionally biased region" description="Basic residues" evidence="6">
    <location>
        <begin position="428"/>
        <end position="443"/>
    </location>
</feature>
<evidence type="ECO:0000256" key="5">
    <source>
        <dbReference type="RuleBase" id="RU361183"/>
    </source>
</evidence>
<keyword evidence="5" id="KW-0732">Signal</keyword>
<keyword evidence="5" id="KW-0378">Hydrolase</keyword>
<keyword evidence="5" id="KW-0645">Protease</keyword>
<comment type="caution">
    <text evidence="4">Lacks conserved residue(s) required for the propagation of feature annotation.</text>
</comment>
<accession>A0A0N5BL87</accession>
<evidence type="ECO:0000256" key="3">
    <source>
        <dbReference type="ARBA" id="ARBA00023049"/>
    </source>
</evidence>
<dbReference type="PROSITE" id="PS00022">
    <property type="entry name" value="EGF_1"/>
    <property type="match status" value="1"/>
</dbReference>
<dbReference type="PANTHER" id="PTHR10127:SF802">
    <property type="entry name" value="ZINC METALLOPROTEINASE NAS-10"/>
    <property type="match status" value="1"/>
</dbReference>
<feature type="region of interest" description="Disordered" evidence="6">
    <location>
        <begin position="406"/>
        <end position="474"/>
    </location>
</feature>